<dbReference type="InterPro" id="IPR005829">
    <property type="entry name" value="Sugar_transporter_CS"/>
</dbReference>
<dbReference type="EMBL" id="BAAAPK010000001">
    <property type="protein sequence ID" value="GAA1682964.1"/>
    <property type="molecule type" value="Genomic_DNA"/>
</dbReference>
<dbReference type="Gene3D" id="1.20.1720.10">
    <property type="entry name" value="Multidrug resistance protein D"/>
    <property type="match status" value="1"/>
</dbReference>
<dbReference type="Proteomes" id="UP001500596">
    <property type="component" value="Unassembled WGS sequence"/>
</dbReference>
<feature type="transmembrane region" description="Helical" evidence="5">
    <location>
        <begin position="89"/>
        <end position="110"/>
    </location>
</feature>
<evidence type="ECO:0000259" key="6">
    <source>
        <dbReference type="PROSITE" id="PS50850"/>
    </source>
</evidence>
<gene>
    <name evidence="7" type="ORF">GCM10009807_28500</name>
</gene>
<dbReference type="Pfam" id="PF07690">
    <property type="entry name" value="MFS_1"/>
    <property type="match status" value="1"/>
</dbReference>
<evidence type="ECO:0000256" key="5">
    <source>
        <dbReference type="SAM" id="Phobius"/>
    </source>
</evidence>
<comment type="subcellular location">
    <subcellularLocation>
        <location evidence="1">Cell membrane</location>
        <topology evidence="1">Multi-pass membrane protein</topology>
    </subcellularLocation>
</comment>
<feature type="transmembrane region" description="Helical" evidence="5">
    <location>
        <begin position="401"/>
        <end position="418"/>
    </location>
</feature>
<feature type="transmembrane region" description="Helical" evidence="5">
    <location>
        <begin position="189"/>
        <end position="209"/>
    </location>
</feature>
<dbReference type="CDD" id="cd17321">
    <property type="entry name" value="MFS_MMR_MDR_like"/>
    <property type="match status" value="1"/>
</dbReference>
<organism evidence="7 8">
    <name type="scientific">Microbacterium lacus</name>
    <dbReference type="NCBI Taxonomy" id="415217"/>
    <lineage>
        <taxon>Bacteria</taxon>
        <taxon>Bacillati</taxon>
        <taxon>Actinomycetota</taxon>
        <taxon>Actinomycetes</taxon>
        <taxon>Micrococcales</taxon>
        <taxon>Microbacteriaceae</taxon>
        <taxon>Microbacterium</taxon>
    </lineage>
</organism>
<feature type="transmembrane region" description="Helical" evidence="5">
    <location>
        <begin position="156"/>
        <end position="177"/>
    </location>
</feature>
<keyword evidence="4 5" id="KW-0472">Membrane</keyword>
<feature type="transmembrane region" description="Helical" evidence="5">
    <location>
        <begin position="221"/>
        <end position="238"/>
    </location>
</feature>
<feature type="transmembrane region" description="Helical" evidence="5">
    <location>
        <begin position="266"/>
        <end position="289"/>
    </location>
</feature>
<comment type="caution">
    <text evidence="7">The sequence shown here is derived from an EMBL/GenBank/DDBJ whole genome shotgun (WGS) entry which is preliminary data.</text>
</comment>
<evidence type="ECO:0000256" key="3">
    <source>
        <dbReference type="ARBA" id="ARBA00022989"/>
    </source>
</evidence>
<feature type="domain" description="Major facilitator superfamily (MFS) profile" evidence="6">
    <location>
        <begin position="1"/>
        <end position="460"/>
    </location>
</feature>
<feature type="transmembrane region" description="Helical" evidence="5">
    <location>
        <begin position="326"/>
        <end position="347"/>
    </location>
</feature>
<feature type="transmembrane region" description="Helical" evidence="5">
    <location>
        <begin position="122"/>
        <end position="150"/>
    </location>
</feature>
<feature type="transmembrane region" description="Helical" evidence="5">
    <location>
        <begin position="34"/>
        <end position="52"/>
    </location>
</feature>
<dbReference type="PANTHER" id="PTHR42718">
    <property type="entry name" value="MAJOR FACILITATOR SUPERFAMILY MULTIDRUG TRANSPORTER MFSC"/>
    <property type="match status" value="1"/>
</dbReference>
<dbReference type="InterPro" id="IPR011701">
    <property type="entry name" value="MFS"/>
</dbReference>
<reference evidence="7 8" key="1">
    <citation type="journal article" date="2019" name="Int. J. Syst. Evol. Microbiol.">
        <title>The Global Catalogue of Microorganisms (GCM) 10K type strain sequencing project: providing services to taxonomists for standard genome sequencing and annotation.</title>
        <authorList>
            <consortium name="The Broad Institute Genomics Platform"/>
            <consortium name="The Broad Institute Genome Sequencing Center for Infectious Disease"/>
            <person name="Wu L."/>
            <person name="Ma J."/>
        </authorList>
    </citation>
    <scope>NUCLEOTIDE SEQUENCE [LARGE SCALE GENOMIC DNA]</scope>
    <source>
        <strain evidence="7 8">JCM 15575</strain>
    </source>
</reference>
<feature type="transmembrane region" description="Helical" evidence="5">
    <location>
        <begin position="438"/>
        <end position="459"/>
    </location>
</feature>
<dbReference type="PROSITE" id="PS00217">
    <property type="entry name" value="SUGAR_TRANSPORT_2"/>
    <property type="match status" value="1"/>
</dbReference>
<sequence length="469" mass="49399">MCVAVAAITILDLSKVNVALPSIEEALGAGSTELQLIVSGYVLTFGLVLVPMGRLGDQRSRRALFIVGLSLFTVTSLLCAIAVSPVMLMIARLLQGVAAGIQMPQVLGLIQQLFQGKERGRAFGLFGATIGIATAFGPTLGGLLILVGGATDGWRLIFWMNVPLGLIAIGLAIWVLPRTRLKTGKALSFDAFGVVLFGLAVLSLMWPFLFTTGSPDDDPRRWWLLVAFVLFAGAFVAWERRYERNGNQPLIRFALFRVSSFRNGTLLIAAYFTALPALFLLTTLFLQTGVGLEPVYAGMVSIGFALASAVFSWIGGNLVGKYGRPVVVWGLSAVLLCVVGLAAAALFVPADAVAWVMAGVMVVGGIGGGLVISPNQTLTLADIPVKQGGVAGSIGQLGQRIGTAVGTAVALSLFYATIYREAGGDAPDIVVYHDAYAYGMIAVAIFVALAFSISVIDLGSRRKKKQKVG</sequence>
<evidence type="ECO:0000256" key="1">
    <source>
        <dbReference type="ARBA" id="ARBA00004651"/>
    </source>
</evidence>
<dbReference type="InterPro" id="IPR036259">
    <property type="entry name" value="MFS_trans_sf"/>
</dbReference>
<evidence type="ECO:0000313" key="7">
    <source>
        <dbReference type="EMBL" id="GAA1682964.1"/>
    </source>
</evidence>
<feature type="transmembrane region" description="Helical" evidence="5">
    <location>
        <begin position="353"/>
        <end position="372"/>
    </location>
</feature>
<name>A0ABN2H6W2_9MICO</name>
<dbReference type="InterPro" id="IPR020846">
    <property type="entry name" value="MFS_dom"/>
</dbReference>
<feature type="transmembrane region" description="Helical" evidence="5">
    <location>
        <begin position="295"/>
        <end position="314"/>
    </location>
</feature>
<dbReference type="PROSITE" id="PS50850">
    <property type="entry name" value="MFS"/>
    <property type="match status" value="1"/>
</dbReference>
<dbReference type="PANTHER" id="PTHR42718:SF39">
    <property type="entry name" value="ACTINORHODIN TRANSPORTER-RELATED"/>
    <property type="match status" value="1"/>
</dbReference>
<accession>A0ABN2H6W2</accession>
<evidence type="ECO:0000256" key="2">
    <source>
        <dbReference type="ARBA" id="ARBA00022692"/>
    </source>
</evidence>
<feature type="transmembrane region" description="Helical" evidence="5">
    <location>
        <begin position="64"/>
        <end position="83"/>
    </location>
</feature>
<proteinExistence type="predicted"/>
<keyword evidence="8" id="KW-1185">Reference proteome</keyword>
<dbReference type="Gene3D" id="1.20.1250.20">
    <property type="entry name" value="MFS general substrate transporter like domains"/>
    <property type="match status" value="1"/>
</dbReference>
<keyword evidence="2 5" id="KW-0812">Transmembrane</keyword>
<evidence type="ECO:0000313" key="8">
    <source>
        <dbReference type="Proteomes" id="UP001500596"/>
    </source>
</evidence>
<keyword evidence="3 5" id="KW-1133">Transmembrane helix</keyword>
<dbReference type="SUPFAM" id="SSF103473">
    <property type="entry name" value="MFS general substrate transporter"/>
    <property type="match status" value="1"/>
</dbReference>
<protein>
    <submittedName>
        <fullName evidence="7">MFS transporter</fullName>
    </submittedName>
</protein>
<evidence type="ECO:0000256" key="4">
    <source>
        <dbReference type="ARBA" id="ARBA00023136"/>
    </source>
</evidence>
<dbReference type="PRINTS" id="PR01036">
    <property type="entry name" value="TCRTETB"/>
</dbReference>